<proteinExistence type="predicted"/>
<dbReference type="AlphaFoldDB" id="A0AAD4I3E4"/>
<name>A0AAD4I3E4_9PEZI</name>
<evidence type="ECO:0000313" key="2">
    <source>
        <dbReference type="EMBL" id="KAG7293476.1"/>
    </source>
</evidence>
<evidence type="ECO:0000313" key="3">
    <source>
        <dbReference type="Proteomes" id="UP001197093"/>
    </source>
</evidence>
<feature type="region of interest" description="Disordered" evidence="1">
    <location>
        <begin position="238"/>
        <end position="283"/>
    </location>
</feature>
<feature type="region of interest" description="Disordered" evidence="1">
    <location>
        <begin position="1"/>
        <end position="28"/>
    </location>
</feature>
<sequence length="283" mass="31619">MTFIQRKPKSWPYAANSTGRPRGPLSPGSKIGRVQVFEALGDARRIFTESLSQAIVTYLNDNSDKLQDSASFVDLSLFMMGKSPDRTKPTVMFVSDDKQVRKEAFRMIKESGILVDYPGFELGEMPLKAEFENLQPLGSQHGSTSTRALDALSTSFDVPGEYVEVFTTKTGPLCGRRLWVEIETGLTTKTSSAVAGGVVSYKGSYLLHSVNHFLQPTETRQEFGVRRRLIASEETHDECEITGLSDDDDDEHDEDDDENDDDHDHWVDETYGSAPPIRQRVTN</sequence>
<organism evidence="2 3">
    <name type="scientific">Staphylotrichum longicolle</name>
    <dbReference type="NCBI Taxonomy" id="669026"/>
    <lineage>
        <taxon>Eukaryota</taxon>
        <taxon>Fungi</taxon>
        <taxon>Dikarya</taxon>
        <taxon>Ascomycota</taxon>
        <taxon>Pezizomycotina</taxon>
        <taxon>Sordariomycetes</taxon>
        <taxon>Sordariomycetidae</taxon>
        <taxon>Sordariales</taxon>
        <taxon>Chaetomiaceae</taxon>
        <taxon>Staphylotrichum</taxon>
    </lineage>
</organism>
<keyword evidence="3" id="KW-1185">Reference proteome</keyword>
<evidence type="ECO:0000256" key="1">
    <source>
        <dbReference type="SAM" id="MobiDB-lite"/>
    </source>
</evidence>
<protein>
    <submittedName>
        <fullName evidence="2">Uncharacterized protein</fullName>
    </submittedName>
</protein>
<reference evidence="2" key="1">
    <citation type="submission" date="2023-02" db="EMBL/GenBank/DDBJ databases">
        <authorList>
            <person name="Palmer J.M."/>
        </authorList>
    </citation>
    <scope>NUCLEOTIDE SEQUENCE</scope>
    <source>
        <strain evidence="2">FW57</strain>
    </source>
</reference>
<accession>A0AAD4I3E4</accession>
<dbReference type="EMBL" id="JAHCVI010000001">
    <property type="protein sequence ID" value="KAG7293476.1"/>
    <property type="molecule type" value="Genomic_DNA"/>
</dbReference>
<gene>
    <name evidence="2" type="ORF">NEMBOFW57_003527</name>
</gene>
<feature type="compositionally biased region" description="Acidic residues" evidence="1">
    <location>
        <begin position="245"/>
        <end position="261"/>
    </location>
</feature>
<comment type="caution">
    <text evidence="2">The sequence shown here is derived from an EMBL/GenBank/DDBJ whole genome shotgun (WGS) entry which is preliminary data.</text>
</comment>
<dbReference type="Proteomes" id="UP001197093">
    <property type="component" value="Unassembled WGS sequence"/>
</dbReference>